<dbReference type="GeneID" id="111435129"/>
<evidence type="ECO:0000256" key="1">
    <source>
        <dbReference type="SAM" id="Phobius"/>
    </source>
</evidence>
<reference evidence="3" key="1">
    <citation type="submission" date="2025-08" db="UniProtKB">
        <authorList>
            <consortium name="RefSeq"/>
        </authorList>
    </citation>
    <scope>IDENTIFICATION</scope>
    <source>
        <tissue evidence="3">Young leaves</tissue>
    </source>
</reference>
<keyword evidence="1" id="KW-1133">Transmembrane helix</keyword>
<keyword evidence="1" id="KW-0812">Transmembrane</keyword>
<protein>
    <submittedName>
        <fullName evidence="3">Uncharacterized protein LOC111435129</fullName>
    </submittedName>
</protein>
<proteinExistence type="predicted"/>
<dbReference type="RefSeq" id="XP_022928235.1">
    <property type="nucleotide sequence ID" value="XM_023072467.1"/>
</dbReference>
<dbReference type="PANTHER" id="PTHR35714">
    <property type="entry name" value="OS02G0715300 PROTEIN"/>
    <property type="match status" value="1"/>
</dbReference>
<sequence length="606" mass="67911">MTSIPRRSFLPTRPLNDALPVSQPDSTQTLRRRLSSISFKIQPISSPVTSWSFHRSKSVSSLRDHTGKSLRKWWDWGWSWILSRKAAFARDLEMNDEETKSLRSNCRGSFRHLFYKVRSEFRKLIRSDRVGLPQTFKYDSVNYSKNFDDGIQTFVLNNMLCFKLDSGKLQGYRKRSFRFRQWRPLIFAVIVAAIFFSICVLINFLRCFSSLFWNSPIPFLSGEAPAEETGEFRSVICQNRALTFSVVSSPGILHHRCFSHLQKQRVLHCNRRSYSNIGINVAPAASSVVAKTALSDTHVQSQSSSSVPGSGWSDFAKNVSGEWGGYGADFSSEGTPIELPESAVPDAYREWEVKVFDWQTQCPTLAGPEQPSFMYKTIKLLPTVGCEADAATRYSVDERNFGSGANEEVNAFAYQRSGCYVAVQPIEDGSSNKLLELEHCLVNPQDRESRARIVQVVRVEGTQLVLQNIRVFCEQWYGPFRNGEQLGGCAIGDSAFASTAALKASEVVGTWQGPVSVARLDGSQILIQNIAQELLADDVQKSTRTESNLKMLPKQLWCSLKESKDSGDACCEVGWLFDHGHAITSRCIFSSAAKLKEISIANETPA</sequence>
<dbReference type="PANTHER" id="PTHR35714:SF1">
    <property type="entry name" value="OS02G0715300 PROTEIN"/>
    <property type="match status" value="1"/>
</dbReference>
<dbReference type="KEGG" id="cmos:111435129"/>
<evidence type="ECO:0000313" key="2">
    <source>
        <dbReference type="Proteomes" id="UP000504609"/>
    </source>
</evidence>
<gene>
    <name evidence="3" type="primary">LOC111435129</name>
</gene>
<keyword evidence="2" id="KW-1185">Reference proteome</keyword>
<dbReference type="Proteomes" id="UP000504609">
    <property type="component" value="Unplaced"/>
</dbReference>
<organism evidence="2 3">
    <name type="scientific">Cucurbita moschata</name>
    <name type="common">Winter crookneck squash</name>
    <name type="synonym">Cucurbita pepo var. moschata</name>
    <dbReference type="NCBI Taxonomy" id="3662"/>
    <lineage>
        <taxon>Eukaryota</taxon>
        <taxon>Viridiplantae</taxon>
        <taxon>Streptophyta</taxon>
        <taxon>Embryophyta</taxon>
        <taxon>Tracheophyta</taxon>
        <taxon>Spermatophyta</taxon>
        <taxon>Magnoliopsida</taxon>
        <taxon>eudicotyledons</taxon>
        <taxon>Gunneridae</taxon>
        <taxon>Pentapetalae</taxon>
        <taxon>rosids</taxon>
        <taxon>fabids</taxon>
        <taxon>Cucurbitales</taxon>
        <taxon>Cucurbitaceae</taxon>
        <taxon>Cucurbiteae</taxon>
        <taxon>Cucurbita</taxon>
    </lineage>
</organism>
<name>A0A6J1ER56_CUCMO</name>
<evidence type="ECO:0000313" key="3">
    <source>
        <dbReference type="RefSeq" id="XP_022928235.1"/>
    </source>
</evidence>
<dbReference type="AlphaFoldDB" id="A0A6J1ER56"/>
<accession>A0A6J1ER56</accession>
<keyword evidence="1" id="KW-0472">Membrane</keyword>
<feature type="transmembrane region" description="Helical" evidence="1">
    <location>
        <begin position="185"/>
        <end position="205"/>
    </location>
</feature>